<proteinExistence type="inferred from homology"/>
<feature type="signal peptide" evidence="3">
    <location>
        <begin position="1"/>
        <end position="17"/>
    </location>
</feature>
<gene>
    <name evidence="4" type="ORF">SSX86_003260</name>
</gene>
<evidence type="ECO:0000313" key="4">
    <source>
        <dbReference type="EMBL" id="KAK9074941.1"/>
    </source>
</evidence>
<dbReference type="Pfam" id="PF00201">
    <property type="entry name" value="UDPGT"/>
    <property type="match status" value="1"/>
</dbReference>
<dbReference type="InterPro" id="IPR002213">
    <property type="entry name" value="UDP_glucos_trans"/>
</dbReference>
<comment type="caution">
    <text evidence="4">The sequence shown here is derived from an EMBL/GenBank/DDBJ whole genome shotgun (WGS) entry which is preliminary data.</text>
</comment>
<evidence type="ECO:0000256" key="2">
    <source>
        <dbReference type="ARBA" id="ARBA00022679"/>
    </source>
</evidence>
<dbReference type="EMBL" id="JBCNJP010000007">
    <property type="protein sequence ID" value="KAK9074941.1"/>
    <property type="molecule type" value="Genomic_DNA"/>
</dbReference>
<comment type="similarity">
    <text evidence="1">Belongs to the UDP-glycosyltransferase family.</text>
</comment>
<keyword evidence="5" id="KW-1185">Reference proteome</keyword>
<organism evidence="4 5">
    <name type="scientific">Deinandra increscens subsp. villosa</name>
    <dbReference type="NCBI Taxonomy" id="3103831"/>
    <lineage>
        <taxon>Eukaryota</taxon>
        <taxon>Viridiplantae</taxon>
        <taxon>Streptophyta</taxon>
        <taxon>Embryophyta</taxon>
        <taxon>Tracheophyta</taxon>
        <taxon>Spermatophyta</taxon>
        <taxon>Magnoliopsida</taxon>
        <taxon>eudicotyledons</taxon>
        <taxon>Gunneridae</taxon>
        <taxon>Pentapetalae</taxon>
        <taxon>asterids</taxon>
        <taxon>campanulids</taxon>
        <taxon>Asterales</taxon>
        <taxon>Asteraceae</taxon>
        <taxon>Asteroideae</taxon>
        <taxon>Heliantheae alliance</taxon>
        <taxon>Madieae</taxon>
        <taxon>Madiinae</taxon>
        <taxon>Deinandra</taxon>
    </lineage>
</organism>
<keyword evidence="2" id="KW-0808">Transferase</keyword>
<accession>A0AAP0H7L1</accession>
<dbReference type="InterPro" id="IPR050481">
    <property type="entry name" value="UDP-glycosyltransf_plant"/>
</dbReference>
<dbReference type="PANTHER" id="PTHR48049:SF160">
    <property type="entry name" value="UDP-GLYCOSYLTRANSFERASE 91A1"/>
    <property type="match status" value="1"/>
</dbReference>
<dbReference type="FunFam" id="3.40.50.2000:FF:000037">
    <property type="entry name" value="Glycosyltransferase"/>
    <property type="match status" value="1"/>
</dbReference>
<sequence>MADNKLHIAMLPWLAFGHLIPFLELAKLLASKGHKISFISTPRNIDRLPQIPQTLTPLINFIKINLPKSQNLPDDAQSTKDVPFDKVRYLKLACDALRSPISDFLKTCSPNWVISDFVTYWLGPVAAEHGVQSAYFSVFPAVVLGFLGSPEVAMCGDDSRAGVEGFVKRPKWVLFESEVRPGRFQLTRGYENFNAIDENVSDAFRLGAAVNGVDAVIVRSSYGFEPEWLSLLTELYRKPVIPAGLLPSTVATGHDACWLETKRWLDTCENGSVVYVGFGTETKPSQYELTQLALGLEMCGLPFYWVLIDQRGPLDDEVIELPRGFEERTRGRGVVCRRWAPQFKILSHDSVGGLLIHSGMSSVVEGFQLGKPLVLLPFLVDQGLIASYLVEKKMGYMIAREDSDGSFSPESVADSLSLVMVREEGRMYREKAKEMMGLFGGRDVQDKCVDELVHFLTK</sequence>
<dbReference type="Proteomes" id="UP001408789">
    <property type="component" value="Unassembled WGS sequence"/>
</dbReference>
<name>A0AAP0H7L1_9ASTR</name>
<evidence type="ECO:0008006" key="6">
    <source>
        <dbReference type="Google" id="ProtNLM"/>
    </source>
</evidence>
<protein>
    <recommendedName>
        <fullName evidence="6">Glycosyltransferase</fullName>
    </recommendedName>
</protein>
<dbReference type="CDD" id="cd03784">
    <property type="entry name" value="GT1_Gtf-like"/>
    <property type="match status" value="1"/>
</dbReference>
<evidence type="ECO:0000256" key="1">
    <source>
        <dbReference type="ARBA" id="ARBA00009995"/>
    </source>
</evidence>
<reference evidence="4 5" key="1">
    <citation type="submission" date="2024-04" db="EMBL/GenBank/DDBJ databases">
        <title>The reference genome of an endangered Asteraceae, Deinandra increscens subsp. villosa, native to the Central Coast of California.</title>
        <authorList>
            <person name="Guilliams M."/>
            <person name="Hasenstab-Lehman K."/>
            <person name="Meyer R."/>
            <person name="Mcevoy S."/>
        </authorList>
    </citation>
    <scope>NUCLEOTIDE SEQUENCE [LARGE SCALE GENOMIC DNA]</scope>
    <source>
        <tissue evidence="4">Leaf</tissue>
    </source>
</reference>
<feature type="chain" id="PRO_5042915730" description="Glycosyltransferase" evidence="3">
    <location>
        <begin position="18"/>
        <end position="458"/>
    </location>
</feature>
<dbReference type="Gene3D" id="3.40.50.2000">
    <property type="entry name" value="Glycogen Phosphorylase B"/>
    <property type="match status" value="2"/>
</dbReference>
<dbReference type="GO" id="GO:0035251">
    <property type="term" value="F:UDP-glucosyltransferase activity"/>
    <property type="evidence" value="ECO:0007669"/>
    <property type="project" value="InterPro"/>
</dbReference>
<evidence type="ECO:0000313" key="5">
    <source>
        <dbReference type="Proteomes" id="UP001408789"/>
    </source>
</evidence>
<dbReference type="PANTHER" id="PTHR48049">
    <property type="entry name" value="GLYCOSYLTRANSFERASE"/>
    <property type="match status" value="1"/>
</dbReference>
<dbReference type="AlphaFoldDB" id="A0AAP0H7L1"/>
<keyword evidence="3" id="KW-0732">Signal</keyword>
<dbReference type="SUPFAM" id="SSF53756">
    <property type="entry name" value="UDP-Glycosyltransferase/glycogen phosphorylase"/>
    <property type="match status" value="1"/>
</dbReference>
<evidence type="ECO:0000256" key="3">
    <source>
        <dbReference type="SAM" id="SignalP"/>
    </source>
</evidence>